<evidence type="ECO:0000313" key="3">
    <source>
        <dbReference type="Proteomes" id="UP000325286"/>
    </source>
</evidence>
<dbReference type="AlphaFoldDB" id="A0A5B9QKR5"/>
<feature type="compositionally biased region" description="Basic residues" evidence="1">
    <location>
        <begin position="174"/>
        <end position="200"/>
    </location>
</feature>
<dbReference type="EMBL" id="CP042914">
    <property type="protein sequence ID" value="QEG39484.1"/>
    <property type="molecule type" value="Genomic_DNA"/>
</dbReference>
<reference evidence="2 3" key="1">
    <citation type="submission" date="2019-08" db="EMBL/GenBank/DDBJ databases">
        <title>Deep-cultivation of Planctomycetes and their phenomic and genomic characterization uncovers novel biology.</title>
        <authorList>
            <person name="Wiegand S."/>
            <person name="Jogler M."/>
            <person name="Boedeker C."/>
            <person name="Pinto D."/>
            <person name="Vollmers J."/>
            <person name="Rivas-Marin E."/>
            <person name="Kohn T."/>
            <person name="Peeters S.H."/>
            <person name="Heuer A."/>
            <person name="Rast P."/>
            <person name="Oberbeckmann S."/>
            <person name="Bunk B."/>
            <person name="Jeske O."/>
            <person name="Meyerdierks A."/>
            <person name="Storesund J.E."/>
            <person name="Kallscheuer N."/>
            <person name="Luecker S."/>
            <person name="Lage O.M."/>
            <person name="Pohl T."/>
            <person name="Merkel B.J."/>
            <person name="Hornburger P."/>
            <person name="Mueller R.-W."/>
            <person name="Bruemmer F."/>
            <person name="Labrenz M."/>
            <person name="Spormann A.M."/>
            <person name="Op den Camp H."/>
            <person name="Overmann J."/>
            <person name="Amann R."/>
            <person name="Jetten M.S.M."/>
            <person name="Mascher T."/>
            <person name="Medema M.H."/>
            <person name="Devos D.P."/>
            <person name="Kaster A.-K."/>
            <person name="Ovreas L."/>
            <person name="Rohde M."/>
            <person name="Galperin M.Y."/>
            <person name="Jogler C."/>
        </authorList>
    </citation>
    <scope>NUCLEOTIDE SEQUENCE [LARGE SCALE GENOMIC DNA]</scope>
    <source>
        <strain evidence="2 3">UC8</strain>
    </source>
</reference>
<dbReference type="Proteomes" id="UP000325286">
    <property type="component" value="Chromosome"/>
</dbReference>
<feature type="compositionally biased region" description="Basic residues" evidence="1">
    <location>
        <begin position="57"/>
        <end position="82"/>
    </location>
</feature>
<organism evidence="2 3">
    <name type="scientific">Roseimaritima ulvae</name>
    <dbReference type="NCBI Taxonomy" id="980254"/>
    <lineage>
        <taxon>Bacteria</taxon>
        <taxon>Pseudomonadati</taxon>
        <taxon>Planctomycetota</taxon>
        <taxon>Planctomycetia</taxon>
        <taxon>Pirellulales</taxon>
        <taxon>Pirellulaceae</taxon>
        <taxon>Roseimaritima</taxon>
    </lineage>
</organism>
<feature type="compositionally biased region" description="Basic residues" evidence="1">
    <location>
        <begin position="1"/>
        <end position="23"/>
    </location>
</feature>
<evidence type="ECO:0000313" key="2">
    <source>
        <dbReference type="EMBL" id="QEG39484.1"/>
    </source>
</evidence>
<feature type="compositionally biased region" description="Basic residues" evidence="1">
    <location>
        <begin position="292"/>
        <end position="318"/>
    </location>
</feature>
<feature type="compositionally biased region" description="Basic residues" evidence="1">
    <location>
        <begin position="233"/>
        <end position="259"/>
    </location>
</feature>
<gene>
    <name evidence="2" type="ORF">UC8_14790</name>
</gene>
<name>A0A5B9QKR5_9BACT</name>
<protein>
    <submittedName>
        <fullName evidence="2">Uncharacterized protein</fullName>
    </submittedName>
</protein>
<feature type="region of interest" description="Disordered" evidence="1">
    <location>
        <begin position="1"/>
        <end position="332"/>
    </location>
</feature>
<evidence type="ECO:0000256" key="1">
    <source>
        <dbReference type="SAM" id="MobiDB-lite"/>
    </source>
</evidence>
<accession>A0A5B9QKR5</accession>
<feature type="compositionally biased region" description="Basic residues" evidence="1">
    <location>
        <begin position="115"/>
        <end position="141"/>
    </location>
</feature>
<keyword evidence="3" id="KW-1185">Reference proteome</keyword>
<proteinExistence type="predicted"/>
<dbReference type="KEGG" id="rul:UC8_14790"/>
<sequence>MVRLSRLTRSRRSLKKFRTHPHARQAPQAQAWSAGRSQSKPNGLEKQKTNPTLRGSPSRRLRLRVKRGSLRSLKKFRTHPHARQAPQAQAWSAGRSQSKPNGLEKQKTNPTLRGSPRRRLRLRVKRGSRRSLKKFRTHPHARQAPQAQAWSAGRSQSKPNGLEKQKTNPTLRGSPRRRLRLRVKRGSRRSLKKFRTHPHARQAPQAQAWSAGRSQSKPNGLEKQKTNPTLRGSPRRRLRLRVKRDSRRSLKKFHTHPHARQAPQAQAWSAGRSQSKPNGLEKQKTNPTLRGSPRRRLRLRVKRGSRRSLKKFHTHPHARQAPQAQAWSGSVV</sequence>